<dbReference type="GO" id="GO:0005737">
    <property type="term" value="C:cytoplasm"/>
    <property type="evidence" value="ECO:0007669"/>
    <property type="project" value="UniProtKB-UniRule"/>
</dbReference>
<evidence type="ECO:0000256" key="4">
    <source>
        <dbReference type="ARBA" id="ARBA00022741"/>
    </source>
</evidence>
<evidence type="ECO:0000256" key="7">
    <source>
        <dbReference type="ARBA" id="ARBA00023146"/>
    </source>
</evidence>
<dbReference type="Pfam" id="PF03485">
    <property type="entry name" value="Arg_tRNA_synt_N"/>
    <property type="match status" value="1"/>
</dbReference>
<evidence type="ECO:0000256" key="8">
    <source>
        <dbReference type="ARBA" id="ARBA00049339"/>
    </source>
</evidence>
<dbReference type="SUPFAM" id="SSF52374">
    <property type="entry name" value="Nucleotidylyl transferase"/>
    <property type="match status" value="1"/>
</dbReference>
<dbReference type="InterPro" id="IPR036695">
    <property type="entry name" value="Arg-tRNA-synth_N_sf"/>
</dbReference>
<protein>
    <recommendedName>
        <fullName evidence="2 9">Arginine--tRNA ligase</fullName>
        <ecNumber evidence="2 9">6.1.1.19</ecNumber>
    </recommendedName>
</protein>
<dbReference type="Pfam" id="PF00750">
    <property type="entry name" value="tRNA-synt_1d"/>
    <property type="match status" value="1"/>
</dbReference>
<dbReference type="AlphaFoldDB" id="A0A9D1FGB0"/>
<gene>
    <name evidence="13" type="primary">argS</name>
    <name evidence="13" type="ORF">IAD02_03530</name>
</gene>
<reference evidence="13" key="1">
    <citation type="submission" date="2020-10" db="EMBL/GenBank/DDBJ databases">
        <authorList>
            <person name="Gilroy R."/>
        </authorList>
    </citation>
    <scope>NUCLEOTIDE SEQUENCE</scope>
    <source>
        <strain evidence="13">ChiGjej3B3-5194</strain>
    </source>
</reference>
<comment type="similarity">
    <text evidence="1 10">Belongs to the class-I aminoacyl-tRNA synthetase family.</text>
</comment>
<dbReference type="GO" id="GO:0005524">
    <property type="term" value="F:ATP binding"/>
    <property type="evidence" value="ECO:0007669"/>
    <property type="project" value="UniProtKB-KW"/>
</dbReference>
<dbReference type="InterPro" id="IPR008909">
    <property type="entry name" value="DALR_anticod-bd"/>
</dbReference>
<comment type="catalytic activity">
    <reaction evidence="8">
        <text>tRNA(Arg) + L-arginine + ATP = L-arginyl-tRNA(Arg) + AMP + diphosphate</text>
        <dbReference type="Rhea" id="RHEA:20301"/>
        <dbReference type="Rhea" id="RHEA-COMP:9658"/>
        <dbReference type="Rhea" id="RHEA-COMP:9673"/>
        <dbReference type="ChEBI" id="CHEBI:30616"/>
        <dbReference type="ChEBI" id="CHEBI:32682"/>
        <dbReference type="ChEBI" id="CHEBI:33019"/>
        <dbReference type="ChEBI" id="CHEBI:78442"/>
        <dbReference type="ChEBI" id="CHEBI:78513"/>
        <dbReference type="ChEBI" id="CHEBI:456215"/>
        <dbReference type="EC" id="6.1.1.19"/>
    </reaction>
</comment>
<dbReference type="GO" id="GO:0004814">
    <property type="term" value="F:arginine-tRNA ligase activity"/>
    <property type="evidence" value="ECO:0007669"/>
    <property type="project" value="UniProtKB-UniRule"/>
</dbReference>
<proteinExistence type="inferred from homology"/>
<evidence type="ECO:0000256" key="10">
    <source>
        <dbReference type="RuleBase" id="RU363038"/>
    </source>
</evidence>
<reference evidence="13" key="2">
    <citation type="journal article" date="2021" name="PeerJ">
        <title>Extensive microbial diversity within the chicken gut microbiome revealed by metagenomics and culture.</title>
        <authorList>
            <person name="Gilroy R."/>
            <person name="Ravi A."/>
            <person name="Getino M."/>
            <person name="Pursley I."/>
            <person name="Horton D.L."/>
            <person name="Alikhan N.F."/>
            <person name="Baker D."/>
            <person name="Gharbi K."/>
            <person name="Hall N."/>
            <person name="Watson M."/>
            <person name="Adriaenssens E.M."/>
            <person name="Foster-Nyarko E."/>
            <person name="Jarju S."/>
            <person name="Secka A."/>
            <person name="Antonio M."/>
            <person name="Oren A."/>
            <person name="Chaudhuri R.R."/>
            <person name="La Ragione R."/>
            <person name="Hildebrand F."/>
            <person name="Pallen M.J."/>
        </authorList>
    </citation>
    <scope>NUCLEOTIDE SEQUENCE</scope>
    <source>
        <strain evidence="13">ChiGjej3B3-5194</strain>
    </source>
</reference>
<dbReference type="Proteomes" id="UP000886742">
    <property type="component" value="Unassembled WGS sequence"/>
</dbReference>
<evidence type="ECO:0000256" key="5">
    <source>
        <dbReference type="ARBA" id="ARBA00022840"/>
    </source>
</evidence>
<dbReference type="NCBIfam" id="TIGR00456">
    <property type="entry name" value="argS"/>
    <property type="match status" value="1"/>
</dbReference>
<evidence type="ECO:0000256" key="9">
    <source>
        <dbReference type="NCBIfam" id="TIGR00456"/>
    </source>
</evidence>
<dbReference type="Pfam" id="PF05746">
    <property type="entry name" value="DALR_1"/>
    <property type="match status" value="1"/>
</dbReference>
<dbReference type="PANTHER" id="PTHR11956">
    <property type="entry name" value="ARGINYL-TRNA SYNTHETASE"/>
    <property type="match status" value="1"/>
</dbReference>
<feature type="domain" description="Arginyl tRNA synthetase N-terminal" evidence="12">
    <location>
        <begin position="1"/>
        <end position="80"/>
    </location>
</feature>
<name>A0A9D1FGB0_9PROT</name>
<accession>A0A9D1FGB0</accession>
<dbReference type="EC" id="6.1.1.19" evidence="2 9"/>
<dbReference type="GO" id="GO:0006420">
    <property type="term" value="P:arginyl-tRNA aminoacylation"/>
    <property type="evidence" value="ECO:0007669"/>
    <property type="project" value="UniProtKB-UniRule"/>
</dbReference>
<dbReference type="SUPFAM" id="SSF55190">
    <property type="entry name" value="Arginyl-tRNA synthetase (ArgRS), N-terminal 'additional' domain"/>
    <property type="match status" value="1"/>
</dbReference>
<evidence type="ECO:0000313" key="13">
    <source>
        <dbReference type="EMBL" id="HIS71030.1"/>
    </source>
</evidence>
<dbReference type="Gene3D" id="3.30.1360.70">
    <property type="entry name" value="Arginyl tRNA synthetase N-terminal domain"/>
    <property type="match status" value="1"/>
</dbReference>
<keyword evidence="5 10" id="KW-0067">ATP-binding</keyword>
<dbReference type="Gene3D" id="1.10.730.10">
    <property type="entry name" value="Isoleucyl-tRNA Synthetase, Domain 1"/>
    <property type="match status" value="1"/>
</dbReference>
<dbReference type="EMBL" id="DVJI01000012">
    <property type="protein sequence ID" value="HIS71030.1"/>
    <property type="molecule type" value="Genomic_DNA"/>
</dbReference>
<evidence type="ECO:0000259" key="12">
    <source>
        <dbReference type="SMART" id="SM01016"/>
    </source>
</evidence>
<keyword evidence="6 10" id="KW-0648">Protein biosynthesis</keyword>
<keyword evidence="4 10" id="KW-0547">Nucleotide-binding</keyword>
<sequence length="570" mass="64218">MNLYKYVSESINNKLGFAANLEVPRNRAFGDFSTNAAMVMAKSAGKNPRELAAEILPQLQELDFVADASIAGPGFINLKLRDDFIWNAAILPHEMHTEQPLVIDMDYGSYNVAKSLHIGHMRTSIVGDTLNRIAKYIGHKTISYNHIGDWGRSMGLVIAWIKRIHPDWPFFQPDFNPDADYSKYTISIEELDTYYPAAAALAKTDEEFMETARVITAELQRGHAGYTALYNVFLPISMESMLQTVHRLNIMPFDRNLGERNAAQYTAPVEKMLREKNLLVKSEGAEVIVVKKDTDTAPMPPVMFYNSRGAVPYDATDIMALYYRKITDNPDKIIYLTDIRQKLHFEQLFRVAELTGLFPPENLEHIGYGTINGTDGKPFKTRDGSAAGLNDIIEMVTEAARKRVADSDKKLSDDTINAIALAALKFNDLMHDLRSDYIFDPESVTSFEGRTGPYILYTAVRLNSVLKRAGDTFDVDTVETLTDDERNLLVGTLDFERTVQSAFDNRATDMIANYAYDLCQLANSFYHNCPILRDDVDEVTRGHRLKIARIARDTLATAIDLMGLKIPDEM</sequence>
<keyword evidence="3 10" id="KW-0436">Ligase</keyword>
<dbReference type="InterPro" id="IPR001278">
    <property type="entry name" value="Arg-tRNA-ligase"/>
</dbReference>
<organism evidence="13 14">
    <name type="scientific">Candidatus Enterousia intestinigallinarum</name>
    <dbReference type="NCBI Taxonomy" id="2840790"/>
    <lineage>
        <taxon>Bacteria</taxon>
        <taxon>Pseudomonadati</taxon>
        <taxon>Pseudomonadota</taxon>
        <taxon>Alphaproteobacteria</taxon>
        <taxon>Candidatus Enterousia</taxon>
    </lineage>
</organism>
<dbReference type="InterPro" id="IPR005148">
    <property type="entry name" value="Arg-tRNA-synth_N"/>
</dbReference>
<dbReference type="InterPro" id="IPR035684">
    <property type="entry name" value="ArgRS_core"/>
</dbReference>
<dbReference type="SUPFAM" id="SSF47323">
    <property type="entry name" value="Anticodon-binding domain of a subclass of class I aminoacyl-tRNA synthetases"/>
    <property type="match status" value="1"/>
</dbReference>
<dbReference type="PRINTS" id="PR01038">
    <property type="entry name" value="TRNASYNTHARG"/>
</dbReference>
<evidence type="ECO:0000256" key="3">
    <source>
        <dbReference type="ARBA" id="ARBA00022598"/>
    </source>
</evidence>
<feature type="domain" description="DALR anticodon binding" evidence="11">
    <location>
        <begin position="455"/>
        <end position="570"/>
    </location>
</feature>
<dbReference type="Gene3D" id="3.40.50.620">
    <property type="entry name" value="HUPs"/>
    <property type="match status" value="1"/>
</dbReference>
<dbReference type="InterPro" id="IPR009080">
    <property type="entry name" value="tRNAsynth_Ia_anticodon-bd"/>
</dbReference>
<dbReference type="SMART" id="SM00836">
    <property type="entry name" value="DALR_1"/>
    <property type="match status" value="1"/>
</dbReference>
<evidence type="ECO:0000256" key="6">
    <source>
        <dbReference type="ARBA" id="ARBA00022917"/>
    </source>
</evidence>
<keyword evidence="7 10" id="KW-0030">Aminoacyl-tRNA synthetase</keyword>
<evidence type="ECO:0000259" key="11">
    <source>
        <dbReference type="SMART" id="SM00836"/>
    </source>
</evidence>
<dbReference type="PANTHER" id="PTHR11956:SF5">
    <property type="entry name" value="ARGININE--TRNA LIGASE, CYTOPLASMIC"/>
    <property type="match status" value="1"/>
</dbReference>
<evidence type="ECO:0000256" key="1">
    <source>
        <dbReference type="ARBA" id="ARBA00005594"/>
    </source>
</evidence>
<evidence type="ECO:0000313" key="14">
    <source>
        <dbReference type="Proteomes" id="UP000886742"/>
    </source>
</evidence>
<dbReference type="InterPro" id="IPR014729">
    <property type="entry name" value="Rossmann-like_a/b/a_fold"/>
</dbReference>
<evidence type="ECO:0000256" key="2">
    <source>
        <dbReference type="ARBA" id="ARBA00012837"/>
    </source>
</evidence>
<comment type="caution">
    <text evidence="13">The sequence shown here is derived from an EMBL/GenBank/DDBJ whole genome shotgun (WGS) entry which is preliminary data.</text>
</comment>
<dbReference type="SMART" id="SM01016">
    <property type="entry name" value="Arg_tRNA_synt_N"/>
    <property type="match status" value="1"/>
</dbReference>